<evidence type="ECO:0000259" key="1">
    <source>
        <dbReference type="PROSITE" id="PS51819"/>
    </source>
</evidence>
<name>A0ABW4K589_9HYPH</name>
<reference evidence="3" key="1">
    <citation type="journal article" date="2019" name="Int. J. Syst. Evol. Microbiol.">
        <title>The Global Catalogue of Microorganisms (GCM) 10K type strain sequencing project: providing services to taxonomists for standard genome sequencing and annotation.</title>
        <authorList>
            <consortium name="The Broad Institute Genomics Platform"/>
            <consortium name="The Broad Institute Genome Sequencing Center for Infectious Disease"/>
            <person name="Wu L."/>
            <person name="Ma J."/>
        </authorList>
    </citation>
    <scope>NUCLEOTIDE SEQUENCE [LARGE SCALE GENOMIC DNA]</scope>
    <source>
        <strain evidence="3">KCTC 23707</strain>
    </source>
</reference>
<dbReference type="InterPro" id="IPR029068">
    <property type="entry name" value="Glyas_Bleomycin-R_OHBP_Dase"/>
</dbReference>
<evidence type="ECO:0000313" key="3">
    <source>
        <dbReference type="Proteomes" id="UP001597308"/>
    </source>
</evidence>
<dbReference type="EMBL" id="JBHUER010000001">
    <property type="protein sequence ID" value="MFD1701743.1"/>
    <property type="molecule type" value="Genomic_DNA"/>
</dbReference>
<evidence type="ECO:0000313" key="2">
    <source>
        <dbReference type="EMBL" id="MFD1701743.1"/>
    </source>
</evidence>
<organism evidence="2 3">
    <name type="scientific">Methylopila henanensis</name>
    <dbReference type="NCBI Taxonomy" id="873516"/>
    <lineage>
        <taxon>Bacteria</taxon>
        <taxon>Pseudomonadati</taxon>
        <taxon>Pseudomonadota</taxon>
        <taxon>Alphaproteobacteria</taxon>
        <taxon>Hyphomicrobiales</taxon>
        <taxon>Methylopilaceae</taxon>
        <taxon>Methylopila</taxon>
    </lineage>
</organism>
<dbReference type="PROSITE" id="PS51819">
    <property type="entry name" value="VOC"/>
    <property type="match status" value="1"/>
</dbReference>
<comment type="caution">
    <text evidence="2">The sequence shown here is derived from an EMBL/GenBank/DDBJ whole genome shotgun (WGS) entry which is preliminary data.</text>
</comment>
<dbReference type="SUPFAM" id="SSF54593">
    <property type="entry name" value="Glyoxalase/Bleomycin resistance protein/Dihydroxybiphenyl dioxygenase"/>
    <property type="match status" value="1"/>
</dbReference>
<accession>A0ABW4K589</accession>
<dbReference type="InterPro" id="IPR004360">
    <property type="entry name" value="Glyas_Fos-R_dOase_dom"/>
</dbReference>
<dbReference type="Gene3D" id="3.10.180.10">
    <property type="entry name" value="2,3-Dihydroxybiphenyl 1,2-Dioxygenase, domain 1"/>
    <property type="match status" value="1"/>
</dbReference>
<dbReference type="Proteomes" id="UP001597308">
    <property type="component" value="Unassembled WGS sequence"/>
</dbReference>
<sequence length="145" mass="15367">MAAESAIERPSVAGVLETALYVDDLVRASAFYDRLFGFPKLFADARLIAYDVAGRSVLLLFAAGASATEQRLPGGSIPAHDGQGGAHMAFAVDAAALPGWERLLADLDVAVEGRVSWPRGGESVYFRDPDGNLLEIATPGLWATY</sequence>
<gene>
    <name evidence="2" type="ORF">ACFSCV_01885</name>
</gene>
<dbReference type="Pfam" id="PF00903">
    <property type="entry name" value="Glyoxalase"/>
    <property type="match status" value="1"/>
</dbReference>
<dbReference type="InterPro" id="IPR037523">
    <property type="entry name" value="VOC_core"/>
</dbReference>
<feature type="domain" description="VOC" evidence="1">
    <location>
        <begin position="14"/>
        <end position="139"/>
    </location>
</feature>
<dbReference type="RefSeq" id="WP_378796441.1">
    <property type="nucleotide sequence ID" value="NZ_JBHUER010000001.1"/>
</dbReference>
<proteinExistence type="predicted"/>
<keyword evidence="3" id="KW-1185">Reference proteome</keyword>
<protein>
    <submittedName>
        <fullName evidence="2">VOC family protein</fullName>
    </submittedName>
</protein>